<reference evidence="2 3" key="1">
    <citation type="submission" date="2019-12" db="EMBL/GenBank/DDBJ databases">
        <title>Whole genome shotgun sequence of Streptomyces hygroscopicus subsp. glebosus NBRC 13786.</title>
        <authorList>
            <person name="Ichikawa N."/>
            <person name="Kimura A."/>
            <person name="Kitahashi Y."/>
            <person name="Komaki H."/>
            <person name="Tamura T."/>
        </authorList>
    </citation>
    <scope>NUCLEOTIDE SEQUENCE [LARGE SCALE GENOMIC DNA]</scope>
    <source>
        <strain evidence="2 3">NBRC 13786</strain>
    </source>
</reference>
<feature type="compositionally biased region" description="Acidic residues" evidence="1">
    <location>
        <begin position="80"/>
        <end position="95"/>
    </location>
</feature>
<evidence type="ECO:0000256" key="1">
    <source>
        <dbReference type="SAM" id="MobiDB-lite"/>
    </source>
</evidence>
<sequence length="161" mass="16494">MVAAARTVWPDSADGVVNADGAARAGAVVSAASTRAATAARPRGTRRGFREAPVPAGPPDAADSPEAPAAPTAAGGKEEEAGEQVEEEEEEEEQEERCRGDLFVMSSTVRRSPASQNAVFHPTQLWFSSGWGGGAGTPSSPSHSGRVRGGRYFATAATAAE</sequence>
<feature type="compositionally biased region" description="Low complexity" evidence="1">
    <location>
        <begin position="29"/>
        <end position="42"/>
    </location>
</feature>
<proteinExistence type="predicted"/>
<gene>
    <name evidence="2" type="ORF">Sgleb_52940</name>
</gene>
<feature type="compositionally biased region" description="Low complexity" evidence="1">
    <location>
        <begin position="51"/>
        <end position="75"/>
    </location>
</feature>
<evidence type="ECO:0000313" key="3">
    <source>
        <dbReference type="Proteomes" id="UP000430079"/>
    </source>
</evidence>
<comment type="caution">
    <text evidence="2">The sequence shown here is derived from an EMBL/GenBank/DDBJ whole genome shotgun (WGS) entry which is preliminary data.</text>
</comment>
<dbReference type="AlphaFoldDB" id="A0A640T0J3"/>
<name>A0A640T0J3_9ACTN</name>
<evidence type="ECO:0000313" key="2">
    <source>
        <dbReference type="EMBL" id="GFE17247.1"/>
    </source>
</evidence>
<accession>A0A640T0J3</accession>
<dbReference type="EMBL" id="BLIO01000001">
    <property type="protein sequence ID" value="GFE17247.1"/>
    <property type="molecule type" value="Genomic_DNA"/>
</dbReference>
<dbReference type="Proteomes" id="UP000430079">
    <property type="component" value="Unassembled WGS sequence"/>
</dbReference>
<protein>
    <submittedName>
        <fullName evidence="2">Uncharacterized protein</fullName>
    </submittedName>
</protein>
<keyword evidence="3" id="KW-1185">Reference proteome</keyword>
<feature type="region of interest" description="Disordered" evidence="1">
    <location>
        <begin position="29"/>
        <end position="100"/>
    </location>
</feature>
<organism evidence="2 3">
    <name type="scientific">Streptomyces glebosus</name>
    <dbReference type="NCBI Taxonomy" id="249580"/>
    <lineage>
        <taxon>Bacteria</taxon>
        <taxon>Bacillati</taxon>
        <taxon>Actinomycetota</taxon>
        <taxon>Actinomycetes</taxon>
        <taxon>Kitasatosporales</taxon>
        <taxon>Streptomycetaceae</taxon>
        <taxon>Streptomyces</taxon>
    </lineage>
</organism>